<dbReference type="InterPro" id="IPR012823">
    <property type="entry name" value="Flagell_FliJ"/>
</dbReference>
<gene>
    <name evidence="12" type="primary">fliJ</name>
    <name evidence="12" type="ORF">GPA21_07995</name>
</gene>
<protein>
    <recommendedName>
        <fullName evidence="3">Flagellar FliJ protein</fullName>
    </recommendedName>
</protein>
<dbReference type="PANTHER" id="PTHR38786:SF1">
    <property type="entry name" value="FLAGELLAR FLIJ PROTEIN"/>
    <property type="match status" value="1"/>
</dbReference>
<keyword evidence="7" id="KW-1005">Bacterial flagellum biogenesis</keyword>
<organism evidence="12 13">
    <name type="scientific">Azoarcus taiwanensis</name>
    <dbReference type="NCBI Taxonomy" id="666964"/>
    <lineage>
        <taxon>Bacteria</taxon>
        <taxon>Pseudomonadati</taxon>
        <taxon>Pseudomonadota</taxon>
        <taxon>Betaproteobacteria</taxon>
        <taxon>Rhodocyclales</taxon>
        <taxon>Zoogloeaceae</taxon>
        <taxon>Azoarcus</taxon>
    </lineage>
</organism>
<keyword evidence="12" id="KW-0966">Cell projection</keyword>
<keyword evidence="12" id="KW-0969">Cilium</keyword>
<comment type="subcellular location">
    <subcellularLocation>
        <location evidence="1">Cell membrane</location>
        <topology evidence="1">Peripheral membrane protein</topology>
        <orientation evidence="1">Cytoplasmic side</orientation>
    </subcellularLocation>
</comment>
<dbReference type="GO" id="GO:0071973">
    <property type="term" value="P:bacterial-type flagellum-dependent cell motility"/>
    <property type="evidence" value="ECO:0007669"/>
    <property type="project" value="InterPro"/>
</dbReference>
<dbReference type="GO" id="GO:0044781">
    <property type="term" value="P:bacterial-type flagellum organization"/>
    <property type="evidence" value="ECO:0007669"/>
    <property type="project" value="UniProtKB-KW"/>
</dbReference>
<keyword evidence="13" id="KW-1185">Reference proteome</keyword>
<evidence type="ECO:0000256" key="6">
    <source>
        <dbReference type="ARBA" id="ARBA00022500"/>
    </source>
</evidence>
<evidence type="ECO:0000256" key="4">
    <source>
        <dbReference type="ARBA" id="ARBA00022448"/>
    </source>
</evidence>
<dbReference type="InterPro" id="IPR053716">
    <property type="entry name" value="Flag_assembly_chemotaxis_eff"/>
</dbReference>
<dbReference type="Proteomes" id="UP000599523">
    <property type="component" value="Unassembled WGS sequence"/>
</dbReference>
<evidence type="ECO:0000256" key="11">
    <source>
        <dbReference type="SAM" id="MobiDB-lite"/>
    </source>
</evidence>
<keyword evidence="9" id="KW-0472">Membrane</keyword>
<evidence type="ECO:0000256" key="8">
    <source>
        <dbReference type="ARBA" id="ARBA00022927"/>
    </source>
</evidence>
<dbReference type="GO" id="GO:0006935">
    <property type="term" value="P:chemotaxis"/>
    <property type="evidence" value="ECO:0007669"/>
    <property type="project" value="UniProtKB-KW"/>
</dbReference>
<proteinExistence type="inferred from homology"/>
<dbReference type="PRINTS" id="PR01004">
    <property type="entry name" value="FLGFLIJ"/>
</dbReference>
<dbReference type="Gene3D" id="1.10.287.1700">
    <property type="match status" value="1"/>
</dbReference>
<dbReference type="NCBIfam" id="TIGR02473">
    <property type="entry name" value="flagell_FliJ"/>
    <property type="match status" value="1"/>
</dbReference>
<dbReference type="PANTHER" id="PTHR38786">
    <property type="entry name" value="FLAGELLAR FLIJ PROTEIN"/>
    <property type="match status" value="1"/>
</dbReference>
<dbReference type="GO" id="GO:0015031">
    <property type="term" value="P:protein transport"/>
    <property type="evidence" value="ECO:0007669"/>
    <property type="project" value="UniProtKB-KW"/>
</dbReference>
<dbReference type="PIRSF" id="PIRSF019404">
    <property type="entry name" value="FliJ"/>
    <property type="match status" value="1"/>
</dbReference>
<feature type="compositionally biased region" description="Basic and acidic residues" evidence="11">
    <location>
        <begin position="117"/>
        <end position="139"/>
    </location>
</feature>
<evidence type="ECO:0000256" key="1">
    <source>
        <dbReference type="ARBA" id="ARBA00004413"/>
    </source>
</evidence>
<keyword evidence="6" id="KW-0145">Chemotaxis</keyword>
<comment type="caution">
    <text evidence="12">The sequence shown here is derived from an EMBL/GenBank/DDBJ whole genome shotgun (WGS) entry which is preliminary data.</text>
</comment>
<keyword evidence="4" id="KW-0813">Transport</keyword>
<sequence length="153" mass="17933">MTKPFHLKPLQELSQSKLEDATRELGRLVAHEQEGAKKLEILQNYRAEYEARFRDALDEGIGMEAFRNYSAFMTRIDQAISIQQAQVEQSRRNTTAGRQTWMHQRNRSKAFDALHERHVNAENRREARSEQNLSDERATRKAWQASTQEEEDS</sequence>
<dbReference type="Pfam" id="PF02050">
    <property type="entry name" value="FliJ"/>
    <property type="match status" value="1"/>
</dbReference>
<dbReference type="GO" id="GO:0009288">
    <property type="term" value="C:bacterial-type flagellum"/>
    <property type="evidence" value="ECO:0007669"/>
    <property type="project" value="InterPro"/>
</dbReference>
<evidence type="ECO:0000256" key="9">
    <source>
        <dbReference type="ARBA" id="ARBA00023136"/>
    </source>
</evidence>
<name>A0A972FCL3_9RHOO</name>
<dbReference type="InterPro" id="IPR052570">
    <property type="entry name" value="FliJ"/>
</dbReference>
<feature type="region of interest" description="Disordered" evidence="11">
    <location>
        <begin position="117"/>
        <end position="153"/>
    </location>
</feature>
<dbReference type="RefSeq" id="WP_168987680.1">
    <property type="nucleotide sequence ID" value="NZ_CAWPHM010000261.1"/>
</dbReference>
<keyword evidence="10" id="KW-1006">Bacterial flagellum protein export</keyword>
<evidence type="ECO:0000313" key="13">
    <source>
        <dbReference type="Proteomes" id="UP000599523"/>
    </source>
</evidence>
<keyword evidence="5" id="KW-1003">Cell membrane</keyword>
<comment type="similarity">
    <text evidence="2">Belongs to the FliJ family.</text>
</comment>
<keyword evidence="8" id="KW-0653">Protein transport</keyword>
<dbReference type="EMBL" id="WTVM01000037">
    <property type="protein sequence ID" value="NMG02913.1"/>
    <property type="molecule type" value="Genomic_DNA"/>
</dbReference>
<dbReference type="GO" id="GO:0005886">
    <property type="term" value="C:plasma membrane"/>
    <property type="evidence" value="ECO:0007669"/>
    <property type="project" value="UniProtKB-SubCell"/>
</dbReference>
<evidence type="ECO:0000256" key="5">
    <source>
        <dbReference type="ARBA" id="ARBA00022475"/>
    </source>
</evidence>
<evidence type="ECO:0000256" key="10">
    <source>
        <dbReference type="ARBA" id="ARBA00023225"/>
    </source>
</evidence>
<evidence type="ECO:0000256" key="3">
    <source>
        <dbReference type="ARBA" id="ARBA00020392"/>
    </source>
</evidence>
<accession>A0A972FCL3</accession>
<dbReference type="InterPro" id="IPR018006">
    <property type="entry name" value="Flag_FliJ_proteobac"/>
</dbReference>
<evidence type="ECO:0000313" key="12">
    <source>
        <dbReference type="EMBL" id="NMG02913.1"/>
    </source>
</evidence>
<reference evidence="12" key="1">
    <citation type="submission" date="2019-12" db="EMBL/GenBank/DDBJ databases">
        <title>Comparative genomics gives insights into the taxonomy of the Azoarcus-Aromatoleum group and reveals separate origins of nif in the plant-associated Azoarcus and non-plant-associated Aromatoleum sub-groups.</title>
        <authorList>
            <person name="Lafos M."/>
            <person name="Maluk M."/>
            <person name="Batista M."/>
            <person name="Junghare M."/>
            <person name="Carmona M."/>
            <person name="Faoro H."/>
            <person name="Cruz L.M."/>
            <person name="Battistoni F."/>
            <person name="De Souza E."/>
            <person name="Pedrosa F."/>
            <person name="Chen W.-M."/>
            <person name="Poole P.S."/>
            <person name="Dixon R.A."/>
            <person name="James E.K."/>
        </authorList>
    </citation>
    <scope>NUCLEOTIDE SEQUENCE</scope>
    <source>
        <strain evidence="12">NSC3</strain>
    </source>
</reference>
<evidence type="ECO:0000256" key="2">
    <source>
        <dbReference type="ARBA" id="ARBA00010004"/>
    </source>
</evidence>
<dbReference type="GO" id="GO:0003774">
    <property type="term" value="F:cytoskeletal motor activity"/>
    <property type="evidence" value="ECO:0007669"/>
    <property type="project" value="InterPro"/>
</dbReference>
<dbReference type="AlphaFoldDB" id="A0A972FCL3"/>
<keyword evidence="12" id="KW-0282">Flagellum</keyword>
<evidence type="ECO:0000256" key="7">
    <source>
        <dbReference type="ARBA" id="ARBA00022795"/>
    </source>
</evidence>